<evidence type="ECO:0000313" key="4">
    <source>
        <dbReference type="Proteomes" id="UP000540423"/>
    </source>
</evidence>
<feature type="compositionally biased region" description="Low complexity" evidence="2">
    <location>
        <begin position="112"/>
        <end position="143"/>
    </location>
</feature>
<accession>A0A7X0HIZ9</accession>
<reference evidence="3 4" key="1">
    <citation type="submission" date="2020-08" db="EMBL/GenBank/DDBJ databases">
        <title>Genomic Encyclopedia of Type Strains, Phase IV (KMG-IV): sequencing the most valuable type-strain genomes for metagenomic binning, comparative biology and taxonomic classification.</title>
        <authorList>
            <person name="Goeker M."/>
        </authorList>
    </citation>
    <scope>NUCLEOTIDE SEQUENCE [LARGE SCALE GENOMIC DNA]</scope>
    <source>
        <strain evidence="3 4">DSM 40141</strain>
    </source>
</reference>
<gene>
    <name evidence="3" type="ORF">HNQ79_005069</name>
</gene>
<feature type="coiled-coil region" evidence="1">
    <location>
        <begin position="11"/>
        <end position="52"/>
    </location>
</feature>
<protein>
    <submittedName>
        <fullName evidence="3">Membrane protein involved in colicin uptake</fullName>
    </submittedName>
</protein>
<evidence type="ECO:0000256" key="2">
    <source>
        <dbReference type="SAM" id="MobiDB-lite"/>
    </source>
</evidence>
<evidence type="ECO:0000256" key="1">
    <source>
        <dbReference type="SAM" id="Coils"/>
    </source>
</evidence>
<feature type="compositionally biased region" description="Low complexity" evidence="2">
    <location>
        <begin position="54"/>
        <end position="96"/>
    </location>
</feature>
<dbReference type="Proteomes" id="UP000540423">
    <property type="component" value="Unassembled WGS sequence"/>
</dbReference>
<proteinExistence type="predicted"/>
<organism evidence="3 4">
    <name type="scientific">Streptomyces candidus</name>
    <dbReference type="NCBI Taxonomy" id="67283"/>
    <lineage>
        <taxon>Bacteria</taxon>
        <taxon>Bacillati</taxon>
        <taxon>Actinomycetota</taxon>
        <taxon>Actinomycetes</taxon>
        <taxon>Kitasatosporales</taxon>
        <taxon>Streptomycetaceae</taxon>
        <taxon>Streptomyces</taxon>
    </lineage>
</organism>
<evidence type="ECO:0000313" key="3">
    <source>
        <dbReference type="EMBL" id="MBB6438557.1"/>
    </source>
</evidence>
<feature type="region of interest" description="Disordered" evidence="2">
    <location>
        <begin position="54"/>
        <end position="184"/>
    </location>
</feature>
<name>A0A7X0HIZ9_9ACTN</name>
<keyword evidence="4" id="KW-1185">Reference proteome</keyword>
<dbReference type="AlphaFoldDB" id="A0A7X0HIZ9"/>
<comment type="caution">
    <text evidence="3">The sequence shown here is derived from an EMBL/GenBank/DDBJ whole genome shotgun (WGS) entry which is preliminary data.</text>
</comment>
<sequence>MSTTPIQNQYMQQLADDLARNTEEQERARAQMEEAQNRLAVLAQEYTWLETMRAQAAAAQATPAADVPAADDAPAAPAADDAPAPPSAEEATAQAPVKAGRTRRKAAKPQNETAATDLPAPADAPADNGGPEAAEPAGATPAEGPKKRAARKPTAQKAAKKVPGQRATAAKAVPAGRTKRGPSLAELVAPLLSADTPRSTKEIVTALKELHPERSTSDQLVRNAINTLISRGKAQRLQQQNSVFYTAASPQDEGVEAAAR</sequence>
<keyword evidence="1" id="KW-0175">Coiled coil</keyword>
<dbReference type="EMBL" id="JACHEM010000014">
    <property type="protein sequence ID" value="MBB6438557.1"/>
    <property type="molecule type" value="Genomic_DNA"/>
</dbReference>
<dbReference type="RefSeq" id="WP_185034780.1">
    <property type="nucleotide sequence ID" value="NZ_BNBN01000006.1"/>
</dbReference>